<dbReference type="OrthoDB" id="519581at2759"/>
<dbReference type="AlphaFoldDB" id="I0YJ66"/>
<dbReference type="Proteomes" id="UP000007264">
    <property type="component" value="Unassembled WGS sequence"/>
</dbReference>
<reference evidence="2 3" key="1">
    <citation type="journal article" date="2012" name="Genome Biol.">
        <title>The genome of the polar eukaryotic microalga coccomyxa subellipsoidea reveals traits of cold adaptation.</title>
        <authorList>
            <person name="Blanc G."/>
            <person name="Agarkova I."/>
            <person name="Grimwood J."/>
            <person name="Kuo A."/>
            <person name="Brueggeman A."/>
            <person name="Dunigan D."/>
            <person name="Gurnon J."/>
            <person name="Ladunga I."/>
            <person name="Lindquist E."/>
            <person name="Lucas S."/>
            <person name="Pangilinan J."/>
            <person name="Proschold T."/>
            <person name="Salamov A."/>
            <person name="Schmutz J."/>
            <person name="Weeks D."/>
            <person name="Yamada T."/>
            <person name="Claverie J.M."/>
            <person name="Grigoriev I."/>
            <person name="Van Etten J."/>
            <person name="Lomsadze A."/>
            <person name="Borodovsky M."/>
        </authorList>
    </citation>
    <scope>NUCLEOTIDE SEQUENCE [LARGE SCALE GENOMIC DNA]</scope>
    <source>
        <strain evidence="2 3">C-169</strain>
    </source>
</reference>
<feature type="compositionally biased region" description="Polar residues" evidence="1">
    <location>
        <begin position="1"/>
        <end position="21"/>
    </location>
</feature>
<evidence type="ECO:0000313" key="2">
    <source>
        <dbReference type="EMBL" id="EIE18435.1"/>
    </source>
</evidence>
<gene>
    <name evidence="2" type="ORF">COCSUDRAFT_60102</name>
</gene>
<keyword evidence="3" id="KW-1185">Reference proteome</keyword>
<feature type="region of interest" description="Disordered" evidence="1">
    <location>
        <begin position="1"/>
        <end position="31"/>
    </location>
</feature>
<comment type="caution">
    <text evidence="2">The sequence shown here is derived from an EMBL/GenBank/DDBJ whole genome shotgun (WGS) entry which is preliminary data.</text>
</comment>
<protein>
    <submittedName>
        <fullName evidence="2">Uncharacterized protein</fullName>
    </submittedName>
</protein>
<sequence>MESGPASSTAPESERLGSTMQAPAGEQRMEFTLKPRPILEPQVGQIYAAWVEKKGSKTAEGKLDERRRVKVPLKDWVPLEGPVSAAFLVEKGSVHVQTCEQSALAQA</sequence>
<organism evidence="2 3">
    <name type="scientific">Coccomyxa subellipsoidea (strain C-169)</name>
    <name type="common">Green microalga</name>
    <dbReference type="NCBI Taxonomy" id="574566"/>
    <lineage>
        <taxon>Eukaryota</taxon>
        <taxon>Viridiplantae</taxon>
        <taxon>Chlorophyta</taxon>
        <taxon>core chlorophytes</taxon>
        <taxon>Trebouxiophyceae</taxon>
        <taxon>Trebouxiophyceae incertae sedis</taxon>
        <taxon>Coccomyxaceae</taxon>
        <taxon>Coccomyxa</taxon>
        <taxon>Coccomyxa subellipsoidea</taxon>
    </lineage>
</organism>
<name>I0YJ66_COCSC</name>
<dbReference type="GeneID" id="17036498"/>
<dbReference type="KEGG" id="csl:COCSUDRAFT_60102"/>
<proteinExistence type="predicted"/>
<dbReference type="EMBL" id="AGSI01000023">
    <property type="protein sequence ID" value="EIE18435.1"/>
    <property type="molecule type" value="Genomic_DNA"/>
</dbReference>
<evidence type="ECO:0000313" key="3">
    <source>
        <dbReference type="Proteomes" id="UP000007264"/>
    </source>
</evidence>
<dbReference type="RefSeq" id="XP_005642979.1">
    <property type="nucleotide sequence ID" value="XM_005642922.1"/>
</dbReference>
<accession>I0YJ66</accession>
<evidence type="ECO:0000256" key="1">
    <source>
        <dbReference type="SAM" id="MobiDB-lite"/>
    </source>
</evidence>